<dbReference type="Proteomes" id="UP000631535">
    <property type="component" value="Unassembled WGS sequence"/>
</dbReference>
<evidence type="ECO:0000313" key="2">
    <source>
        <dbReference type="EMBL" id="GGO53987.1"/>
    </source>
</evidence>
<comment type="caution">
    <text evidence="2">The sequence shown here is derived from an EMBL/GenBank/DDBJ whole genome shotgun (WGS) entry which is preliminary data.</text>
</comment>
<evidence type="ECO:0000256" key="1">
    <source>
        <dbReference type="SAM" id="MobiDB-lite"/>
    </source>
</evidence>
<evidence type="ECO:0000313" key="3">
    <source>
        <dbReference type="Proteomes" id="UP000631535"/>
    </source>
</evidence>
<dbReference type="InterPro" id="IPR016181">
    <property type="entry name" value="Acyl_CoA_acyltransferase"/>
</dbReference>
<dbReference type="SUPFAM" id="SSF55729">
    <property type="entry name" value="Acyl-CoA N-acyltransferases (Nat)"/>
    <property type="match status" value="1"/>
</dbReference>
<keyword evidence="3" id="KW-1185">Reference proteome</keyword>
<accession>A0ABQ2MLH6</accession>
<sequence>MLREVLTGPSHPKEPEMGGSPRVVVSTGQALPRMAWSEELTDLTDVWPYLGPTWLAATEKVLPEAQPWHTVATRARGELAVLPGYVIAEPPAVDHEPRTYLGWQAPTGEEVCCGAETDSARSAEIDALGTDPFFPTLLLGSPLGYRTDLAYNFWTPTLVGTLVEKLLPAAFDAGIRCVLAPWIPDRRVGRDLVTALDAAGAHHTFWGYEDYLSLDAPDWEGHLAALPLKKRQRIKADVRKAAAAGLTIERVDGTGIRPYVERIAELTCLNREKNGAGEEPGHIAGILTALIDEGADVRAYLGRKNGELIASCITIRKQHRLFPKWAGFDYAAIGERSGVYFALVLDAPVRDAYAEGLRTVEFGAGAHRAKVLRGCTPRAKTTSLLLADPDLRPRAAAWLDAFGSGRRSAFGDAVPAPPASLPLTNTSSGGCCSAG</sequence>
<dbReference type="Gene3D" id="3.40.630.30">
    <property type="match status" value="1"/>
</dbReference>
<name>A0ABQ2MLH6_9ACTN</name>
<dbReference type="Pfam" id="PF04339">
    <property type="entry name" value="FemAB_like"/>
    <property type="match status" value="1"/>
</dbReference>
<evidence type="ECO:0008006" key="4">
    <source>
        <dbReference type="Google" id="ProtNLM"/>
    </source>
</evidence>
<dbReference type="EMBL" id="BMMP01000014">
    <property type="protein sequence ID" value="GGO53987.1"/>
    <property type="molecule type" value="Genomic_DNA"/>
</dbReference>
<gene>
    <name evidence="2" type="ORF">GCM10012287_41880</name>
</gene>
<feature type="region of interest" description="Disordered" evidence="1">
    <location>
        <begin position="1"/>
        <end position="21"/>
    </location>
</feature>
<organism evidence="2 3">
    <name type="scientific">Streptomyces daqingensis</name>
    <dbReference type="NCBI Taxonomy" id="1472640"/>
    <lineage>
        <taxon>Bacteria</taxon>
        <taxon>Bacillati</taxon>
        <taxon>Actinomycetota</taxon>
        <taxon>Actinomycetes</taxon>
        <taxon>Kitasatosporales</taxon>
        <taxon>Streptomycetaceae</taxon>
        <taxon>Streptomyces</taxon>
    </lineage>
</organism>
<protein>
    <recommendedName>
        <fullName evidence="4">BioF2-like acetyltransferase domain-containing protein</fullName>
    </recommendedName>
</protein>
<dbReference type="InterPro" id="IPR007434">
    <property type="entry name" value="FemAB-like"/>
</dbReference>
<proteinExistence type="predicted"/>
<reference evidence="3" key="1">
    <citation type="journal article" date="2019" name="Int. J. Syst. Evol. Microbiol.">
        <title>The Global Catalogue of Microorganisms (GCM) 10K type strain sequencing project: providing services to taxonomists for standard genome sequencing and annotation.</title>
        <authorList>
            <consortium name="The Broad Institute Genomics Platform"/>
            <consortium name="The Broad Institute Genome Sequencing Center for Infectious Disease"/>
            <person name="Wu L."/>
            <person name="Ma J."/>
        </authorList>
    </citation>
    <scope>NUCLEOTIDE SEQUENCE [LARGE SCALE GENOMIC DNA]</scope>
    <source>
        <strain evidence="3">CGMCC 4.7178</strain>
    </source>
</reference>